<organism evidence="23 24">
    <name type="scientific">Coilia grayii</name>
    <name type="common">Gray's grenadier anchovy</name>
    <dbReference type="NCBI Taxonomy" id="363190"/>
    <lineage>
        <taxon>Eukaryota</taxon>
        <taxon>Metazoa</taxon>
        <taxon>Chordata</taxon>
        <taxon>Craniata</taxon>
        <taxon>Vertebrata</taxon>
        <taxon>Euteleostomi</taxon>
        <taxon>Actinopterygii</taxon>
        <taxon>Neopterygii</taxon>
        <taxon>Teleostei</taxon>
        <taxon>Clupei</taxon>
        <taxon>Clupeiformes</taxon>
        <taxon>Clupeoidei</taxon>
        <taxon>Engraulidae</taxon>
        <taxon>Coilinae</taxon>
        <taxon>Coilia</taxon>
    </lineage>
</organism>
<evidence type="ECO:0000256" key="3">
    <source>
        <dbReference type="ARBA" id="ARBA00004241"/>
    </source>
</evidence>
<dbReference type="Pfam" id="PF00089">
    <property type="entry name" value="Trypsin"/>
    <property type="match status" value="1"/>
</dbReference>
<evidence type="ECO:0000256" key="10">
    <source>
        <dbReference type="ARBA" id="ARBA00022737"/>
    </source>
</evidence>
<dbReference type="InterPro" id="IPR009003">
    <property type="entry name" value="Peptidase_S1_PA"/>
</dbReference>
<dbReference type="PROSITE" id="PS50240">
    <property type="entry name" value="TRYPSIN_DOM"/>
    <property type="match status" value="1"/>
</dbReference>
<feature type="domain" description="VWFA" evidence="20">
    <location>
        <begin position="255"/>
        <end position="453"/>
    </location>
</feature>
<comment type="subcellular location">
    <subcellularLocation>
        <location evidence="3">Cell surface</location>
    </subcellularLocation>
    <subcellularLocation>
        <location evidence="4">Secreted</location>
    </subcellularLocation>
</comment>
<evidence type="ECO:0000256" key="14">
    <source>
        <dbReference type="ARBA" id="ARBA00023157"/>
    </source>
</evidence>
<keyword evidence="8" id="KW-0645">Protease</keyword>
<keyword evidence="15" id="KW-0325">Glycoprotein</keyword>
<dbReference type="SUPFAM" id="SSF57535">
    <property type="entry name" value="Complement control module/SCR domain"/>
    <property type="match status" value="3"/>
</dbReference>
<dbReference type="Pfam" id="PF00092">
    <property type="entry name" value="VWA"/>
    <property type="match status" value="1"/>
</dbReference>
<dbReference type="InterPro" id="IPR001254">
    <property type="entry name" value="Trypsin_dom"/>
</dbReference>
<dbReference type="Pfam" id="PF00084">
    <property type="entry name" value="Sushi"/>
    <property type="match status" value="3"/>
</dbReference>
<comment type="cofactor">
    <cofactor evidence="1">
        <name>Mn(2+)</name>
        <dbReference type="ChEBI" id="CHEBI:29035"/>
    </cofactor>
</comment>
<evidence type="ECO:0000256" key="8">
    <source>
        <dbReference type="ARBA" id="ARBA00022670"/>
    </source>
</evidence>
<comment type="caution">
    <text evidence="23">The sequence shown here is derived from an EMBL/GenBank/DDBJ whole genome shotgun (WGS) entry which is preliminary data.</text>
</comment>
<keyword evidence="6" id="KW-0399">Innate immunity</keyword>
<keyword evidence="12" id="KW-0720">Serine protease</keyword>
<evidence type="ECO:0000259" key="22">
    <source>
        <dbReference type="PROSITE" id="PS50923"/>
    </source>
</evidence>
<dbReference type="GO" id="GO:0045087">
    <property type="term" value="P:innate immune response"/>
    <property type="evidence" value="ECO:0007669"/>
    <property type="project" value="UniProtKB-KW"/>
</dbReference>
<comment type="caution">
    <text evidence="18">Lacks conserved residue(s) required for the propagation of feature annotation.</text>
</comment>
<evidence type="ECO:0000256" key="4">
    <source>
        <dbReference type="ARBA" id="ARBA00004613"/>
    </source>
</evidence>
<evidence type="ECO:0000256" key="12">
    <source>
        <dbReference type="ARBA" id="ARBA00022825"/>
    </source>
</evidence>
<dbReference type="EMBL" id="JBHFQA010000023">
    <property type="protein sequence ID" value="KAL2078670.1"/>
    <property type="molecule type" value="Genomic_DNA"/>
</dbReference>
<dbReference type="GO" id="GO:0006508">
    <property type="term" value="P:proteolysis"/>
    <property type="evidence" value="ECO:0007669"/>
    <property type="project" value="UniProtKB-KW"/>
</dbReference>
<dbReference type="AlphaFoldDB" id="A0ABD1IWQ0"/>
<dbReference type="SMART" id="SM00327">
    <property type="entry name" value="VWA"/>
    <property type="match status" value="1"/>
</dbReference>
<keyword evidence="11" id="KW-0378">Hydrolase</keyword>
<feature type="domain" description="Peptidase S1" evidence="21">
    <location>
        <begin position="462"/>
        <end position="745"/>
    </location>
</feature>
<evidence type="ECO:0000256" key="6">
    <source>
        <dbReference type="ARBA" id="ARBA00022588"/>
    </source>
</evidence>
<evidence type="ECO:0000256" key="13">
    <source>
        <dbReference type="ARBA" id="ARBA00022859"/>
    </source>
</evidence>
<evidence type="ECO:0000256" key="1">
    <source>
        <dbReference type="ARBA" id="ARBA00001936"/>
    </source>
</evidence>
<feature type="disulfide bond" evidence="18">
    <location>
        <begin position="118"/>
        <end position="145"/>
    </location>
</feature>
<keyword evidence="13" id="KW-0391">Immunity</keyword>
<dbReference type="Gene3D" id="3.40.50.410">
    <property type="entry name" value="von Willebrand factor, type A domain"/>
    <property type="match status" value="1"/>
</dbReference>
<dbReference type="FunFam" id="2.10.70.10:FF:000019">
    <property type="entry name" value="Complement factor b,-like"/>
    <property type="match status" value="1"/>
</dbReference>
<dbReference type="InterPro" id="IPR001314">
    <property type="entry name" value="Peptidase_S1A"/>
</dbReference>
<dbReference type="CDD" id="cd00033">
    <property type="entry name" value="CCP"/>
    <property type="match status" value="3"/>
</dbReference>
<evidence type="ECO:0000259" key="21">
    <source>
        <dbReference type="PROSITE" id="PS50240"/>
    </source>
</evidence>
<dbReference type="PRINTS" id="PR00722">
    <property type="entry name" value="CHYMOTRYPSIN"/>
</dbReference>
<evidence type="ECO:0000256" key="2">
    <source>
        <dbReference type="ARBA" id="ARBA00001946"/>
    </source>
</evidence>
<dbReference type="Gene3D" id="2.10.70.10">
    <property type="entry name" value="Complement Module, domain 1"/>
    <property type="match status" value="3"/>
</dbReference>
<dbReference type="Gene3D" id="2.40.10.10">
    <property type="entry name" value="Trypsin-like serine proteases"/>
    <property type="match status" value="2"/>
</dbReference>
<proteinExistence type="predicted"/>
<dbReference type="FunFam" id="2.40.10.10:FF:000051">
    <property type="entry name" value="complement C2 isoform X1"/>
    <property type="match status" value="1"/>
</dbReference>
<evidence type="ECO:0000256" key="17">
    <source>
        <dbReference type="PIRSR" id="PIRSR001154-1"/>
    </source>
</evidence>
<feature type="domain" description="Sushi" evidence="22">
    <location>
        <begin position="88"/>
        <end position="147"/>
    </location>
</feature>
<dbReference type="CDD" id="cd00190">
    <property type="entry name" value="Tryp_SPc"/>
    <property type="match status" value="1"/>
</dbReference>
<feature type="domain" description="Sushi" evidence="22">
    <location>
        <begin position="150"/>
        <end position="207"/>
    </location>
</feature>
<dbReference type="PROSITE" id="PS00134">
    <property type="entry name" value="TRYPSIN_HIS"/>
    <property type="match status" value="1"/>
</dbReference>
<evidence type="ECO:0000256" key="11">
    <source>
        <dbReference type="ARBA" id="ARBA00022801"/>
    </source>
</evidence>
<dbReference type="PIRSF" id="PIRSF001154">
    <property type="entry name" value="Compl_C2_B"/>
    <property type="match status" value="1"/>
</dbReference>
<feature type="signal peptide" evidence="19">
    <location>
        <begin position="1"/>
        <end position="24"/>
    </location>
</feature>
<dbReference type="PROSITE" id="PS50923">
    <property type="entry name" value="SUSHI"/>
    <property type="match status" value="3"/>
</dbReference>
<evidence type="ECO:0000256" key="9">
    <source>
        <dbReference type="ARBA" id="ARBA00022729"/>
    </source>
</evidence>
<keyword evidence="9 19" id="KW-0732">Signal</keyword>
<evidence type="ECO:0000256" key="19">
    <source>
        <dbReference type="SAM" id="SignalP"/>
    </source>
</evidence>
<dbReference type="GO" id="GO:0008236">
    <property type="term" value="F:serine-type peptidase activity"/>
    <property type="evidence" value="ECO:0007669"/>
    <property type="project" value="UniProtKB-KW"/>
</dbReference>
<feature type="chain" id="PRO_5044870586" description="C3/C5 convertase" evidence="19">
    <location>
        <begin position="25"/>
        <end position="758"/>
    </location>
</feature>
<keyword evidence="24" id="KW-1185">Reference proteome</keyword>
<reference evidence="23 24" key="1">
    <citation type="submission" date="2024-09" db="EMBL/GenBank/DDBJ databases">
        <title>A chromosome-level genome assembly of Gray's grenadier anchovy, Coilia grayii.</title>
        <authorList>
            <person name="Fu Z."/>
        </authorList>
    </citation>
    <scope>NUCLEOTIDE SEQUENCE [LARGE SCALE GENOMIC DNA]</scope>
    <source>
        <strain evidence="23">G4</strain>
        <tissue evidence="23">Muscle</tissue>
    </source>
</reference>
<dbReference type="GO" id="GO:0005576">
    <property type="term" value="C:extracellular region"/>
    <property type="evidence" value="ECO:0007669"/>
    <property type="project" value="UniProtKB-SubCell"/>
</dbReference>
<dbReference type="InterPro" id="IPR043504">
    <property type="entry name" value="Peptidase_S1_PA_chymotrypsin"/>
</dbReference>
<dbReference type="InterPro" id="IPR035976">
    <property type="entry name" value="Sushi/SCR/CCP_sf"/>
</dbReference>
<dbReference type="InterPro" id="IPR002035">
    <property type="entry name" value="VWF_A"/>
</dbReference>
<dbReference type="SUPFAM" id="SSF50494">
    <property type="entry name" value="Trypsin-like serine proteases"/>
    <property type="match status" value="1"/>
</dbReference>
<dbReference type="SMART" id="SM00032">
    <property type="entry name" value="CCP"/>
    <property type="match status" value="3"/>
</dbReference>
<evidence type="ECO:0000256" key="16">
    <source>
        <dbReference type="ARBA" id="ARBA00029636"/>
    </source>
</evidence>
<sequence>MAQTSGWALLTVVAVSSFASGALSKKDCSDTLLKIRNGHYTLSKGFEAGSLLAYHCEPGYYPPVKSRRCMSTGSWRPKPERGLACKKVRCPDPSGFEQGSVSPFQGRYYVNDTTTYECFSDYKLYGSSTRVCKANGKWSGSTPICSRNTDHCPDPGIPAGARRTGHIFNIGDKVTYRCEDKLILIGSEERTCKEGGEWTGHEPECHFDYTFDTPEEVAEVFGSSLQNNLKTAEQNEDLNQQEGKMIRMAKGGNLNIYIAIDASDSIEEEQFKMSIEVTKNLIDKISYYEVTPNYDIVIFATNVTTIVDIHQSFSEHQKSLADIMNDLDNFNFVDKGNDAGTNIGAVLVRIYERMSLMKTRNATKFRDTSHVIIMFTDGEANMGPDPKRPVKQIKEFVYGNKKEERIDKLDIYMFGVGLEVDKHVLKEYVTDNAGQHVFVMEDMEKLHETFEAMIDESTSVGLCGLHRDYTYDDREKESSIKLKHPWLATISVRHESGNPSSCVGSLVTPRFILTAAHCFKFGDTSNSITVTLDDGESKVRRVEKYIPHPNYNTTLKKKNGIPEFYDFDVALIQLKKDVRISNKARPICIPCTKEASGALRLSDPNVKCKDHEKLLLNKEYEDAHMLSPKREMKHVKIKLGASRDACIEDAKKAKGITAENAKEIVTENFLCTGGIAPVTDDVACKGDSGGALFTENHRRTVQVGVVSWGVEDICLGETRKNSREHTRDYHINLFKVQPFLRKYLGNATAGYAPLTFLD</sequence>
<dbReference type="SMART" id="SM00020">
    <property type="entry name" value="Tryp_SPc"/>
    <property type="match status" value="1"/>
</dbReference>
<dbReference type="InterPro" id="IPR018114">
    <property type="entry name" value="TRYPSIN_HIS"/>
</dbReference>
<dbReference type="GO" id="GO:0009986">
    <property type="term" value="C:cell surface"/>
    <property type="evidence" value="ECO:0007669"/>
    <property type="project" value="UniProtKB-SubCell"/>
</dbReference>
<dbReference type="PROSITE" id="PS50234">
    <property type="entry name" value="VWFA"/>
    <property type="match status" value="1"/>
</dbReference>
<feature type="disulfide bond" evidence="18">
    <location>
        <begin position="178"/>
        <end position="205"/>
    </location>
</feature>
<evidence type="ECO:0000256" key="15">
    <source>
        <dbReference type="ARBA" id="ARBA00023180"/>
    </source>
</evidence>
<dbReference type="SUPFAM" id="SSF53300">
    <property type="entry name" value="vWA-like"/>
    <property type="match status" value="1"/>
</dbReference>
<evidence type="ECO:0000256" key="5">
    <source>
        <dbReference type="ARBA" id="ARBA00022525"/>
    </source>
</evidence>
<evidence type="ECO:0000313" key="24">
    <source>
        <dbReference type="Proteomes" id="UP001591681"/>
    </source>
</evidence>
<feature type="active site" description="Charge relay system" evidence="17">
    <location>
        <position position="688"/>
    </location>
</feature>
<dbReference type="PANTHER" id="PTHR46393">
    <property type="entry name" value="SUSHI DOMAIN-CONTAINING PROTEIN"/>
    <property type="match status" value="1"/>
</dbReference>
<dbReference type="InterPro" id="IPR036465">
    <property type="entry name" value="vWFA_dom_sf"/>
</dbReference>
<accession>A0ABD1IWQ0</accession>
<evidence type="ECO:0000256" key="18">
    <source>
        <dbReference type="PROSITE-ProRule" id="PRU00302"/>
    </source>
</evidence>
<gene>
    <name evidence="23" type="ORF">ACEWY4_026355</name>
</gene>
<dbReference type="PANTHER" id="PTHR46393:SF6">
    <property type="entry name" value="COMPLEMENT C2-RELATED"/>
    <property type="match status" value="1"/>
</dbReference>
<evidence type="ECO:0000313" key="23">
    <source>
        <dbReference type="EMBL" id="KAL2078670.1"/>
    </source>
</evidence>
<keyword evidence="5" id="KW-0964">Secreted</keyword>
<name>A0ABD1IWQ0_9TELE</name>
<keyword evidence="7 18" id="KW-0768">Sushi</keyword>
<dbReference type="InterPro" id="IPR000436">
    <property type="entry name" value="Sushi_SCR_CCP_dom"/>
</dbReference>
<keyword evidence="10" id="KW-0677">Repeat</keyword>
<dbReference type="Proteomes" id="UP001591681">
    <property type="component" value="Unassembled WGS sequence"/>
</dbReference>
<feature type="domain" description="Sushi" evidence="22">
    <location>
        <begin position="26"/>
        <end position="87"/>
    </location>
</feature>
<dbReference type="InterPro" id="IPR011360">
    <property type="entry name" value="Compl_C2_B"/>
</dbReference>
<keyword evidence="14 18" id="KW-1015">Disulfide bond</keyword>
<evidence type="ECO:0000256" key="7">
    <source>
        <dbReference type="ARBA" id="ARBA00022659"/>
    </source>
</evidence>
<evidence type="ECO:0000259" key="20">
    <source>
        <dbReference type="PROSITE" id="PS50234"/>
    </source>
</evidence>
<feature type="active site" description="Charge relay system" evidence="17">
    <location>
        <position position="517"/>
    </location>
</feature>
<feature type="active site" description="Charge relay system" evidence="17">
    <location>
        <position position="568"/>
    </location>
</feature>
<protein>
    <recommendedName>
        <fullName evidence="16">C3/C5 convertase</fullName>
    </recommendedName>
</protein>
<comment type="cofactor">
    <cofactor evidence="2">
        <name>Mg(2+)</name>
        <dbReference type="ChEBI" id="CHEBI:18420"/>
    </cofactor>
</comment>